<dbReference type="PANTHER" id="PTHR24394:SF29">
    <property type="entry name" value="MYONEURIN"/>
    <property type="match status" value="1"/>
</dbReference>
<evidence type="ECO:0000313" key="10">
    <source>
        <dbReference type="EMBL" id="KXS14416.1"/>
    </source>
</evidence>
<organism evidence="10 11">
    <name type="scientific">Gonapodya prolifera (strain JEL478)</name>
    <name type="common">Monoblepharis prolifera</name>
    <dbReference type="NCBI Taxonomy" id="1344416"/>
    <lineage>
        <taxon>Eukaryota</taxon>
        <taxon>Fungi</taxon>
        <taxon>Fungi incertae sedis</taxon>
        <taxon>Chytridiomycota</taxon>
        <taxon>Chytridiomycota incertae sedis</taxon>
        <taxon>Monoblepharidomycetes</taxon>
        <taxon>Monoblepharidales</taxon>
        <taxon>Gonapodyaceae</taxon>
        <taxon>Gonapodya</taxon>
    </lineage>
</organism>
<dbReference type="Proteomes" id="UP000070544">
    <property type="component" value="Unassembled WGS sequence"/>
</dbReference>
<dbReference type="Gene3D" id="3.30.160.60">
    <property type="entry name" value="Classic Zinc Finger"/>
    <property type="match status" value="2"/>
</dbReference>
<dbReference type="Pfam" id="PF00096">
    <property type="entry name" value="zf-C2H2"/>
    <property type="match status" value="2"/>
</dbReference>
<evidence type="ECO:0000256" key="4">
    <source>
        <dbReference type="ARBA" id="ARBA00022771"/>
    </source>
</evidence>
<keyword evidence="5" id="KW-0862">Zinc</keyword>
<feature type="region of interest" description="Disordered" evidence="8">
    <location>
        <begin position="1"/>
        <end position="33"/>
    </location>
</feature>
<name>A0A139AC78_GONPJ</name>
<evidence type="ECO:0000256" key="1">
    <source>
        <dbReference type="ARBA" id="ARBA00004123"/>
    </source>
</evidence>
<evidence type="ECO:0000256" key="2">
    <source>
        <dbReference type="ARBA" id="ARBA00022723"/>
    </source>
</evidence>
<sequence>MGPDRRFTHSTPFLRISQSRTPRPHAQDTHSQRLLKRRTVFFATPPPLLYTRPPIHRSGSAPVPCRSRQTQTPTQPHRHNMAVAVSHLPHNPTTPPWMLAPPLDTITHPIVMDPDQGRHEPQYETATFAIKNSLGAFEGVDQNGNLVAREAVCEICGAAFARKFNLQAHMSIHAAEREKVSCEWCGRTFYRKGDLKRHAKLHELGHKQFVCEYCGKDFASDLRGLNAVKR</sequence>
<evidence type="ECO:0000256" key="8">
    <source>
        <dbReference type="SAM" id="MobiDB-lite"/>
    </source>
</evidence>
<dbReference type="OrthoDB" id="8922241at2759"/>
<dbReference type="FunFam" id="3.30.160.60:FF:000100">
    <property type="entry name" value="Zinc finger 45-like"/>
    <property type="match status" value="1"/>
</dbReference>
<evidence type="ECO:0000313" key="11">
    <source>
        <dbReference type="Proteomes" id="UP000070544"/>
    </source>
</evidence>
<comment type="subcellular location">
    <subcellularLocation>
        <location evidence="1">Nucleus</location>
    </subcellularLocation>
</comment>
<keyword evidence="6" id="KW-0539">Nucleus</keyword>
<dbReference type="SMART" id="SM00355">
    <property type="entry name" value="ZnF_C2H2"/>
    <property type="match status" value="2"/>
</dbReference>
<dbReference type="AlphaFoldDB" id="A0A139AC78"/>
<keyword evidence="11" id="KW-1185">Reference proteome</keyword>
<feature type="domain" description="C2H2-type" evidence="9">
    <location>
        <begin position="151"/>
        <end position="178"/>
    </location>
</feature>
<feature type="region of interest" description="Disordered" evidence="8">
    <location>
        <begin position="46"/>
        <end position="75"/>
    </location>
</feature>
<dbReference type="PROSITE" id="PS50157">
    <property type="entry name" value="ZINC_FINGER_C2H2_2"/>
    <property type="match status" value="2"/>
</dbReference>
<evidence type="ECO:0000256" key="5">
    <source>
        <dbReference type="ARBA" id="ARBA00022833"/>
    </source>
</evidence>
<dbReference type="SUPFAM" id="SSF57667">
    <property type="entry name" value="beta-beta-alpha zinc fingers"/>
    <property type="match status" value="1"/>
</dbReference>
<dbReference type="GO" id="GO:0008270">
    <property type="term" value="F:zinc ion binding"/>
    <property type="evidence" value="ECO:0007669"/>
    <property type="project" value="UniProtKB-KW"/>
</dbReference>
<evidence type="ECO:0000256" key="3">
    <source>
        <dbReference type="ARBA" id="ARBA00022737"/>
    </source>
</evidence>
<accession>A0A139AC78</accession>
<dbReference type="InterPro" id="IPR013087">
    <property type="entry name" value="Znf_C2H2_type"/>
</dbReference>
<gene>
    <name evidence="10" type="ORF">M427DRAFT_341478</name>
</gene>
<dbReference type="InterPro" id="IPR036236">
    <property type="entry name" value="Znf_C2H2_sf"/>
</dbReference>
<evidence type="ECO:0000259" key="9">
    <source>
        <dbReference type="PROSITE" id="PS50157"/>
    </source>
</evidence>
<evidence type="ECO:0000256" key="6">
    <source>
        <dbReference type="ARBA" id="ARBA00023242"/>
    </source>
</evidence>
<keyword evidence="2" id="KW-0479">Metal-binding</keyword>
<dbReference type="GO" id="GO:0005634">
    <property type="term" value="C:nucleus"/>
    <property type="evidence" value="ECO:0007669"/>
    <property type="project" value="UniProtKB-SubCell"/>
</dbReference>
<proteinExistence type="predicted"/>
<dbReference type="STRING" id="1344416.A0A139AC78"/>
<dbReference type="EMBL" id="KQ965769">
    <property type="protein sequence ID" value="KXS14416.1"/>
    <property type="molecule type" value="Genomic_DNA"/>
</dbReference>
<evidence type="ECO:0000256" key="7">
    <source>
        <dbReference type="PROSITE-ProRule" id="PRU00042"/>
    </source>
</evidence>
<reference evidence="10 11" key="1">
    <citation type="journal article" date="2015" name="Genome Biol. Evol.">
        <title>Phylogenomic analyses indicate that early fungi evolved digesting cell walls of algal ancestors of land plants.</title>
        <authorList>
            <person name="Chang Y."/>
            <person name="Wang S."/>
            <person name="Sekimoto S."/>
            <person name="Aerts A.L."/>
            <person name="Choi C."/>
            <person name="Clum A."/>
            <person name="LaButti K.M."/>
            <person name="Lindquist E.A."/>
            <person name="Yee Ngan C."/>
            <person name="Ohm R.A."/>
            <person name="Salamov A.A."/>
            <person name="Grigoriev I.V."/>
            <person name="Spatafora J.W."/>
            <person name="Berbee M.L."/>
        </authorList>
    </citation>
    <scope>NUCLEOTIDE SEQUENCE [LARGE SCALE GENOMIC DNA]</scope>
    <source>
        <strain evidence="10 11">JEL478</strain>
    </source>
</reference>
<protein>
    <recommendedName>
        <fullName evidence="9">C2H2-type domain-containing protein</fullName>
    </recommendedName>
</protein>
<dbReference type="PANTHER" id="PTHR24394">
    <property type="entry name" value="ZINC FINGER PROTEIN"/>
    <property type="match status" value="1"/>
</dbReference>
<keyword evidence="3" id="KW-0677">Repeat</keyword>
<dbReference type="PROSITE" id="PS00028">
    <property type="entry name" value="ZINC_FINGER_C2H2_1"/>
    <property type="match status" value="2"/>
</dbReference>
<dbReference type="GO" id="GO:0000981">
    <property type="term" value="F:DNA-binding transcription factor activity, RNA polymerase II-specific"/>
    <property type="evidence" value="ECO:0007669"/>
    <property type="project" value="TreeGrafter"/>
</dbReference>
<keyword evidence="4 7" id="KW-0863">Zinc-finger</keyword>
<feature type="domain" description="C2H2-type" evidence="9">
    <location>
        <begin position="180"/>
        <end position="202"/>
    </location>
</feature>